<keyword evidence="3" id="KW-1185">Reference proteome</keyword>
<evidence type="ECO:0000313" key="2">
    <source>
        <dbReference type="EMBL" id="KAH7353978.1"/>
    </source>
</evidence>
<name>A0A8K0X1V3_9PEZI</name>
<dbReference type="EMBL" id="JAGPXD010000005">
    <property type="protein sequence ID" value="KAH7353978.1"/>
    <property type="molecule type" value="Genomic_DNA"/>
</dbReference>
<keyword evidence="1" id="KW-0472">Membrane</keyword>
<organism evidence="2 3">
    <name type="scientific">Plectosphaerella cucumerina</name>
    <dbReference type="NCBI Taxonomy" id="40658"/>
    <lineage>
        <taxon>Eukaryota</taxon>
        <taxon>Fungi</taxon>
        <taxon>Dikarya</taxon>
        <taxon>Ascomycota</taxon>
        <taxon>Pezizomycotina</taxon>
        <taxon>Sordariomycetes</taxon>
        <taxon>Hypocreomycetidae</taxon>
        <taxon>Glomerellales</taxon>
        <taxon>Plectosphaerellaceae</taxon>
        <taxon>Plectosphaerella</taxon>
    </lineage>
</organism>
<evidence type="ECO:0000256" key="1">
    <source>
        <dbReference type="SAM" id="Phobius"/>
    </source>
</evidence>
<gene>
    <name evidence="2" type="ORF">B0T11DRAFT_331864</name>
</gene>
<evidence type="ECO:0000313" key="3">
    <source>
        <dbReference type="Proteomes" id="UP000813385"/>
    </source>
</evidence>
<keyword evidence="1" id="KW-1133">Transmembrane helix</keyword>
<protein>
    <submittedName>
        <fullName evidence="2">Uncharacterized protein</fullName>
    </submittedName>
</protein>
<sequence length="102" mass="12314">MDNYNWGFDNAVRLTIVIGFCTMNFIFLFGWTIWGIGFVFDRRRRRSIKSDIEQQEFHLREIQYDHEMRIRNILLEHEYSRVLQHASEMQTRPINGSDEGSL</sequence>
<keyword evidence="1" id="KW-0812">Transmembrane</keyword>
<accession>A0A8K0X1V3</accession>
<dbReference type="Proteomes" id="UP000813385">
    <property type="component" value="Unassembled WGS sequence"/>
</dbReference>
<feature type="transmembrane region" description="Helical" evidence="1">
    <location>
        <begin position="12"/>
        <end position="40"/>
    </location>
</feature>
<proteinExistence type="predicted"/>
<reference evidence="2" key="1">
    <citation type="journal article" date="2021" name="Nat. Commun.">
        <title>Genetic determinants of endophytism in the Arabidopsis root mycobiome.</title>
        <authorList>
            <person name="Mesny F."/>
            <person name="Miyauchi S."/>
            <person name="Thiergart T."/>
            <person name="Pickel B."/>
            <person name="Atanasova L."/>
            <person name="Karlsson M."/>
            <person name="Huettel B."/>
            <person name="Barry K.W."/>
            <person name="Haridas S."/>
            <person name="Chen C."/>
            <person name="Bauer D."/>
            <person name="Andreopoulos W."/>
            <person name="Pangilinan J."/>
            <person name="LaButti K."/>
            <person name="Riley R."/>
            <person name="Lipzen A."/>
            <person name="Clum A."/>
            <person name="Drula E."/>
            <person name="Henrissat B."/>
            <person name="Kohler A."/>
            <person name="Grigoriev I.V."/>
            <person name="Martin F.M."/>
            <person name="Hacquard S."/>
        </authorList>
    </citation>
    <scope>NUCLEOTIDE SEQUENCE</scope>
    <source>
        <strain evidence="2">MPI-CAGE-AT-0016</strain>
    </source>
</reference>
<comment type="caution">
    <text evidence="2">The sequence shown here is derived from an EMBL/GenBank/DDBJ whole genome shotgun (WGS) entry which is preliminary data.</text>
</comment>
<dbReference type="AlphaFoldDB" id="A0A8K0X1V3"/>